<dbReference type="RefSeq" id="WP_187468774.1">
    <property type="nucleotide sequence ID" value="NZ_JACSIT010000154.1"/>
</dbReference>
<feature type="transmembrane region" description="Helical" evidence="8">
    <location>
        <begin position="929"/>
        <end position="951"/>
    </location>
</feature>
<dbReference type="Pfam" id="PF00873">
    <property type="entry name" value="ACR_tran"/>
    <property type="match status" value="1"/>
</dbReference>
<feature type="transmembrane region" description="Helical" evidence="8">
    <location>
        <begin position="1002"/>
        <end position="1025"/>
    </location>
</feature>
<name>A0A923PMG2_9BACT</name>
<reference evidence="9" key="1">
    <citation type="submission" date="2020-08" db="EMBL/GenBank/DDBJ databases">
        <title>Lewinella bacteria from marine environments.</title>
        <authorList>
            <person name="Zhong Y."/>
        </authorList>
    </citation>
    <scope>NUCLEOTIDE SEQUENCE</scope>
    <source>
        <strain evidence="9">KCTC 42187</strain>
    </source>
</reference>
<protein>
    <submittedName>
        <fullName evidence="9">CusA/CzcA family heavy metal efflux RND transporter</fullName>
    </submittedName>
</protein>
<sequence>MFESIIRFSLGNKLIVLLGVAAMAALGIFSATRIPLDAVPDITNNQVQIVSVAPTFAPEEVEQLITYPLEAAMTNIPDVLEVRSISRYGLSVITIVFEETVEVLRARQYVQEQLNVAAGELPEGVDTELMPITTGLGEIYQYVLTVDAAHAHQYDATELRTIQDWIVKRQLNGTPGIIEVSSFGGYLKQYEVAILPDQLRATGISLAEVITALQDNNENSGGSYLERGSYSYYIRTDGRVTTPASIGAIPLGNTTGPPLRVRDVATVTTGSAKRYGAMTMDGKGEVVGGITLMLKGANSSEALANVEERMKTIQSALPAGVSIYPYLDRAALIGRTIDTVRTNLIEGGLIVIFVLLLLLGNLRAGLIVASVIPLSMLFALILMRYFGISANLMSLGAIDFGIVIDGAVIIMEGLLHVLAVSYVGQKLSQPAFDGVVLAATGKIYRAAAFGVLIILVVFLPILALEGVEGKTFRPMAQVVSLAILGSLLLSVTYVPVMASLFIKKEIRPEGGLAHRIMDFFGRLYRPVLRVALHRATFTLVLAGLALALSLLLFSRMGGEFIPTLEEGDIAMQQSIKPGSSLQESIHTSTLAERILLDNFPEVRHVVSKIGTAEVPTDPMAIEDADIMIILKDKEEWTSADNTEDLMALMKEKLAPLTWAAFEFTQPIQLRFNELMTGSKSDVSVKIFGESPTVLKAQAELAADIIRRIDGAGDVKVDQTDGLRQLNVRYDHDRLAQFGIDVRAANQLVRAAYAGEVVGAVYEEERKFDLVVRLDKAYREDLDLAQLTLADHHGRLLPLSEVATVEERLSPMLISREQARRFINIGVNVRNRDVAGLVEDIQARLAEGLDLPPGYEIQYGGTFENLRSARQRLLIAVPIALGLIFLLLYLAFSSARDALMILVAVPLSAIGGILALWLRGMPFSISSGIGFIALFGIAVLNGIVLISAIRQLRQERALGVIETITEAATTRLRPVLMTAAVAAFGFLPMALSTGSGAEVQRPLATVVIGGLLSSTLLTLVVLPALYRVVNGRSFRGAAAGAMVLLLGAMGGNTGLHAQPIEDFPQLLDLAIGQNPELANLRREEAAVGLNRQAIGQWAPLEIDYQGGQINARDFDHLISARQNFNHLFSRAPRAALVDAQVAEVVASGQSLRRNLAYQLATAYDAWRYELAQVALQDTVLQRYAELEGQLLTRQRAGTLGVVEEELFRQRLRSARRNRDLAASRALAAESEVRRLAQLSSTQHLRPRPLALPLPVSTALPADTSAREQQLRARQETLRREGELDRTLSRQPQLSAGYFVQTLEKELAFQGLFVGLALPLDRRESKVRTEQRRLQDEQLSTLRRSLSTQRQQRLEELDRNIRTLRSATEGTDAGATASEDRLLRIASLQFAEGAIDFLTFRQLSDTLLTDRQERLAQLHQLHQLIREQQFLTNTQF</sequence>
<evidence type="ECO:0000256" key="3">
    <source>
        <dbReference type="ARBA" id="ARBA00022448"/>
    </source>
</evidence>
<evidence type="ECO:0000256" key="2">
    <source>
        <dbReference type="ARBA" id="ARBA00010942"/>
    </source>
</evidence>
<feature type="transmembrane region" description="Helical" evidence="8">
    <location>
        <begin position="366"/>
        <end position="386"/>
    </location>
</feature>
<dbReference type="InterPro" id="IPR001036">
    <property type="entry name" value="Acrflvin-R"/>
</dbReference>
<keyword evidence="7 8" id="KW-0472">Membrane</keyword>
<dbReference type="PANTHER" id="PTHR32063">
    <property type="match status" value="1"/>
</dbReference>
<dbReference type="PANTHER" id="PTHR32063:SF24">
    <property type="entry name" value="CATION EFFLUX SYSTEM (ACRB_ACRD_ACRF FAMILY)"/>
    <property type="match status" value="1"/>
</dbReference>
<feature type="transmembrane region" description="Helical" evidence="8">
    <location>
        <begin position="897"/>
        <end position="917"/>
    </location>
</feature>
<gene>
    <name evidence="9" type="ORF">H9S92_21520</name>
</gene>
<dbReference type="SUPFAM" id="SSF82714">
    <property type="entry name" value="Multidrug efflux transporter AcrB TolC docking domain, DN and DC subdomains"/>
    <property type="match status" value="2"/>
</dbReference>
<dbReference type="EMBL" id="JACSIT010000154">
    <property type="protein sequence ID" value="MBC6996767.1"/>
    <property type="molecule type" value="Genomic_DNA"/>
</dbReference>
<proteinExistence type="inferred from homology"/>
<dbReference type="Gene3D" id="3.30.70.1430">
    <property type="entry name" value="Multidrug efflux transporter AcrB pore domain"/>
    <property type="match status" value="2"/>
</dbReference>
<dbReference type="Gene3D" id="3.30.70.1320">
    <property type="entry name" value="Multidrug efflux transporter AcrB pore domain like"/>
    <property type="match status" value="1"/>
</dbReference>
<keyword evidence="6 8" id="KW-1133">Transmembrane helix</keyword>
<feature type="transmembrane region" description="Helical" evidence="8">
    <location>
        <begin position="971"/>
        <end position="990"/>
    </location>
</feature>
<dbReference type="InterPro" id="IPR004763">
    <property type="entry name" value="CusA-like"/>
</dbReference>
<evidence type="ECO:0000256" key="4">
    <source>
        <dbReference type="ARBA" id="ARBA00022475"/>
    </source>
</evidence>
<evidence type="ECO:0000256" key="7">
    <source>
        <dbReference type="ARBA" id="ARBA00023136"/>
    </source>
</evidence>
<feature type="transmembrane region" description="Helical" evidence="8">
    <location>
        <begin position="14"/>
        <end position="32"/>
    </location>
</feature>
<keyword evidence="3" id="KW-0813">Transport</keyword>
<dbReference type="GO" id="GO:0005886">
    <property type="term" value="C:plasma membrane"/>
    <property type="evidence" value="ECO:0007669"/>
    <property type="project" value="UniProtKB-SubCell"/>
</dbReference>
<evidence type="ECO:0000256" key="8">
    <source>
        <dbReference type="SAM" id="Phobius"/>
    </source>
</evidence>
<dbReference type="Proteomes" id="UP000650081">
    <property type="component" value="Unassembled WGS sequence"/>
</dbReference>
<feature type="transmembrane region" description="Helical" evidence="8">
    <location>
        <begin position="343"/>
        <end position="360"/>
    </location>
</feature>
<feature type="transmembrane region" description="Helical" evidence="8">
    <location>
        <begin position="531"/>
        <end position="553"/>
    </location>
</feature>
<evidence type="ECO:0000256" key="6">
    <source>
        <dbReference type="ARBA" id="ARBA00022989"/>
    </source>
</evidence>
<feature type="transmembrane region" description="Helical" evidence="8">
    <location>
        <begin position="872"/>
        <end position="891"/>
    </location>
</feature>
<dbReference type="GO" id="GO:0008324">
    <property type="term" value="F:monoatomic cation transmembrane transporter activity"/>
    <property type="evidence" value="ECO:0007669"/>
    <property type="project" value="InterPro"/>
</dbReference>
<evidence type="ECO:0000313" key="10">
    <source>
        <dbReference type="Proteomes" id="UP000650081"/>
    </source>
</evidence>
<dbReference type="Gene3D" id="1.20.1600.10">
    <property type="entry name" value="Outer membrane efflux proteins (OEP)"/>
    <property type="match status" value="1"/>
</dbReference>
<evidence type="ECO:0000256" key="1">
    <source>
        <dbReference type="ARBA" id="ARBA00004651"/>
    </source>
</evidence>
<comment type="caution">
    <text evidence="9">The sequence shown here is derived from an EMBL/GenBank/DDBJ whole genome shotgun (WGS) entry which is preliminary data.</text>
</comment>
<dbReference type="Gene3D" id="1.20.1640.10">
    <property type="entry name" value="Multidrug efflux transporter AcrB transmembrane domain"/>
    <property type="match status" value="2"/>
</dbReference>
<accession>A0A923PMG2</accession>
<dbReference type="NCBIfam" id="TIGR00914">
    <property type="entry name" value="2A0601"/>
    <property type="match status" value="1"/>
</dbReference>
<dbReference type="Gene3D" id="3.30.70.1440">
    <property type="entry name" value="Multidrug efflux transporter AcrB pore domain"/>
    <property type="match status" value="1"/>
</dbReference>
<dbReference type="SUPFAM" id="SSF56954">
    <property type="entry name" value="Outer membrane efflux proteins (OEP)"/>
    <property type="match status" value="1"/>
</dbReference>
<dbReference type="InterPro" id="IPR027463">
    <property type="entry name" value="AcrB_DN_DC_subdom"/>
</dbReference>
<dbReference type="GO" id="GO:0042910">
    <property type="term" value="F:xenobiotic transmembrane transporter activity"/>
    <property type="evidence" value="ECO:0007669"/>
    <property type="project" value="TreeGrafter"/>
</dbReference>
<comment type="similarity">
    <text evidence="2">Belongs to the resistance-nodulation-cell division (RND) (TC 2.A.6) family.</text>
</comment>
<organism evidence="9 10">
    <name type="scientific">Neolewinella lacunae</name>
    <dbReference type="NCBI Taxonomy" id="1517758"/>
    <lineage>
        <taxon>Bacteria</taxon>
        <taxon>Pseudomonadati</taxon>
        <taxon>Bacteroidota</taxon>
        <taxon>Saprospiria</taxon>
        <taxon>Saprospirales</taxon>
        <taxon>Lewinellaceae</taxon>
        <taxon>Neolewinella</taxon>
    </lineage>
</organism>
<dbReference type="SUPFAM" id="SSF82693">
    <property type="entry name" value="Multidrug efflux transporter AcrB pore domain, PN1, PN2, PC1 and PC2 subdomains"/>
    <property type="match status" value="2"/>
</dbReference>
<feature type="transmembrane region" description="Helical" evidence="8">
    <location>
        <begin position="443"/>
        <end position="464"/>
    </location>
</feature>
<keyword evidence="5 8" id="KW-0812">Transmembrane</keyword>
<dbReference type="PRINTS" id="PR00702">
    <property type="entry name" value="ACRIFLAVINRP"/>
</dbReference>
<evidence type="ECO:0000313" key="9">
    <source>
        <dbReference type="EMBL" id="MBC6996767.1"/>
    </source>
</evidence>
<dbReference type="SUPFAM" id="SSF82866">
    <property type="entry name" value="Multidrug efflux transporter AcrB transmembrane domain"/>
    <property type="match status" value="2"/>
</dbReference>
<dbReference type="Gene3D" id="3.30.2090.10">
    <property type="entry name" value="Multidrug efflux transporter AcrB TolC docking domain, DN and DC subdomains"/>
    <property type="match status" value="2"/>
</dbReference>
<feature type="transmembrane region" description="Helical" evidence="8">
    <location>
        <begin position="398"/>
        <end position="423"/>
    </location>
</feature>
<feature type="transmembrane region" description="Helical" evidence="8">
    <location>
        <begin position="476"/>
        <end position="502"/>
    </location>
</feature>
<comment type="subcellular location">
    <subcellularLocation>
        <location evidence="1">Cell membrane</location>
        <topology evidence="1">Multi-pass membrane protein</topology>
    </subcellularLocation>
</comment>
<keyword evidence="4" id="KW-1003">Cell membrane</keyword>
<evidence type="ECO:0000256" key="5">
    <source>
        <dbReference type="ARBA" id="ARBA00022692"/>
    </source>
</evidence>
<keyword evidence="10" id="KW-1185">Reference proteome</keyword>